<reference evidence="2 3" key="1">
    <citation type="submission" date="2015-10" db="EMBL/GenBank/DDBJ databases">
        <title>Candidatus Desulfofervidus auxilii, a hydrogenotrophic sulfate-reducing bacterium involved in the thermophilic anaerobic oxidation of methane.</title>
        <authorList>
            <person name="Krukenberg V."/>
            <person name="Richter M."/>
            <person name="Wegener G."/>
        </authorList>
    </citation>
    <scope>NUCLEOTIDE SEQUENCE [LARGE SCALE GENOMIC DNA]</scope>
    <source>
        <strain evidence="2 3">HS1</strain>
    </source>
</reference>
<evidence type="ECO:0000313" key="3">
    <source>
        <dbReference type="Proteomes" id="UP000070560"/>
    </source>
</evidence>
<name>A0A7U4QLH4_DESA2</name>
<dbReference type="KEGG" id="daw:HS1_001717"/>
<evidence type="ECO:0008006" key="4">
    <source>
        <dbReference type="Google" id="ProtNLM"/>
    </source>
</evidence>
<accession>A0A7U4QLH4</accession>
<dbReference type="RefSeq" id="WP_066063987.1">
    <property type="nucleotide sequence ID" value="NZ_CP013015.1"/>
</dbReference>
<dbReference type="OrthoDB" id="5512386at2"/>
<keyword evidence="3" id="KW-1185">Reference proteome</keyword>
<protein>
    <recommendedName>
        <fullName evidence="4">DUF3782 domain-containing protein</fullName>
    </recommendedName>
</protein>
<proteinExistence type="predicted"/>
<sequence>MPYNVKIIRLLEKVEPTIKEVLIEILAEIERQRKQWEETVTKTEFNELKGIVSELAQAQKRTEEELRKLIIEHRKTRQELGALSHTVGYVLEDRAYEGLPYLLKRDFGIEVEELKREYVEISPNRYEEINIIGKGKRDGILYGYLVIVSLS</sequence>
<dbReference type="Proteomes" id="UP000070560">
    <property type="component" value="Chromosome"/>
</dbReference>
<keyword evidence="1" id="KW-0175">Coiled coil</keyword>
<gene>
    <name evidence="2" type="ORF">HS1_001717</name>
</gene>
<feature type="coiled-coil region" evidence="1">
    <location>
        <begin position="19"/>
        <end position="79"/>
    </location>
</feature>
<organism evidence="2 3">
    <name type="scientific">Desulfofervidus auxilii</name>
    <dbReference type="NCBI Taxonomy" id="1621989"/>
    <lineage>
        <taxon>Bacteria</taxon>
        <taxon>Pseudomonadati</taxon>
        <taxon>Thermodesulfobacteriota</taxon>
        <taxon>Candidatus Desulfofervidia</taxon>
        <taxon>Candidatus Desulfofervidales</taxon>
        <taxon>Candidatus Desulfofervidaceae</taxon>
        <taxon>Candidatus Desulfofervidus</taxon>
    </lineage>
</organism>
<evidence type="ECO:0000313" key="2">
    <source>
        <dbReference type="EMBL" id="AMM41511.1"/>
    </source>
</evidence>
<dbReference type="EMBL" id="CP013015">
    <property type="protein sequence ID" value="AMM41511.1"/>
    <property type="molecule type" value="Genomic_DNA"/>
</dbReference>
<evidence type="ECO:0000256" key="1">
    <source>
        <dbReference type="SAM" id="Coils"/>
    </source>
</evidence>
<dbReference type="AlphaFoldDB" id="A0A7U4QLH4"/>